<gene>
    <name evidence="2" type="ORF">DPMN_134669</name>
</gene>
<reference evidence="2" key="1">
    <citation type="journal article" date="2019" name="bioRxiv">
        <title>The Genome of the Zebra Mussel, Dreissena polymorpha: A Resource for Invasive Species Research.</title>
        <authorList>
            <person name="McCartney M.A."/>
            <person name="Auch B."/>
            <person name="Kono T."/>
            <person name="Mallez S."/>
            <person name="Zhang Y."/>
            <person name="Obille A."/>
            <person name="Becker A."/>
            <person name="Abrahante J.E."/>
            <person name="Garbe J."/>
            <person name="Badalamenti J.P."/>
            <person name="Herman A."/>
            <person name="Mangelson H."/>
            <person name="Liachko I."/>
            <person name="Sullivan S."/>
            <person name="Sone E.D."/>
            <person name="Koren S."/>
            <person name="Silverstein K.A.T."/>
            <person name="Beckman K.B."/>
            <person name="Gohl D.M."/>
        </authorList>
    </citation>
    <scope>NUCLEOTIDE SEQUENCE</scope>
    <source>
        <strain evidence="2">Duluth1</strain>
        <tissue evidence="2">Whole animal</tissue>
    </source>
</reference>
<feature type="chain" id="PRO_5038403312" description="Secreted protein" evidence="1">
    <location>
        <begin position="30"/>
        <end position="58"/>
    </location>
</feature>
<comment type="caution">
    <text evidence="2">The sequence shown here is derived from an EMBL/GenBank/DDBJ whole genome shotgun (WGS) entry which is preliminary data.</text>
</comment>
<protein>
    <recommendedName>
        <fullName evidence="4">Secreted protein</fullName>
    </recommendedName>
</protein>
<dbReference type="EMBL" id="JAIWYP010000006">
    <property type="protein sequence ID" value="KAH3806350.1"/>
    <property type="molecule type" value="Genomic_DNA"/>
</dbReference>
<proteinExistence type="predicted"/>
<dbReference type="Proteomes" id="UP000828390">
    <property type="component" value="Unassembled WGS sequence"/>
</dbReference>
<feature type="signal peptide" evidence="1">
    <location>
        <begin position="1"/>
        <end position="29"/>
    </location>
</feature>
<reference evidence="2" key="2">
    <citation type="submission" date="2020-11" db="EMBL/GenBank/DDBJ databases">
        <authorList>
            <person name="McCartney M.A."/>
            <person name="Auch B."/>
            <person name="Kono T."/>
            <person name="Mallez S."/>
            <person name="Becker A."/>
            <person name="Gohl D.M."/>
            <person name="Silverstein K.A.T."/>
            <person name="Koren S."/>
            <person name="Bechman K.B."/>
            <person name="Herman A."/>
            <person name="Abrahante J.E."/>
            <person name="Garbe J."/>
        </authorList>
    </citation>
    <scope>NUCLEOTIDE SEQUENCE</scope>
    <source>
        <strain evidence="2">Duluth1</strain>
        <tissue evidence="2">Whole animal</tissue>
    </source>
</reference>
<evidence type="ECO:0000256" key="1">
    <source>
        <dbReference type="SAM" id="SignalP"/>
    </source>
</evidence>
<evidence type="ECO:0000313" key="3">
    <source>
        <dbReference type="Proteomes" id="UP000828390"/>
    </source>
</evidence>
<keyword evidence="3" id="KW-1185">Reference proteome</keyword>
<organism evidence="2 3">
    <name type="scientific">Dreissena polymorpha</name>
    <name type="common">Zebra mussel</name>
    <name type="synonym">Mytilus polymorpha</name>
    <dbReference type="NCBI Taxonomy" id="45954"/>
    <lineage>
        <taxon>Eukaryota</taxon>
        <taxon>Metazoa</taxon>
        <taxon>Spiralia</taxon>
        <taxon>Lophotrochozoa</taxon>
        <taxon>Mollusca</taxon>
        <taxon>Bivalvia</taxon>
        <taxon>Autobranchia</taxon>
        <taxon>Heteroconchia</taxon>
        <taxon>Euheterodonta</taxon>
        <taxon>Imparidentia</taxon>
        <taxon>Neoheterodontei</taxon>
        <taxon>Myida</taxon>
        <taxon>Dreissenoidea</taxon>
        <taxon>Dreissenidae</taxon>
        <taxon>Dreissena</taxon>
    </lineage>
</organism>
<sequence>MPRSRQKHLISMACILLSKSAVSVHDSQAYTNMNMTRARMSLIFELRAMFVVNRLVVD</sequence>
<keyword evidence="1" id="KW-0732">Signal</keyword>
<evidence type="ECO:0008006" key="4">
    <source>
        <dbReference type="Google" id="ProtNLM"/>
    </source>
</evidence>
<accession>A0A9D4FWK4</accession>
<name>A0A9D4FWK4_DREPO</name>
<evidence type="ECO:0000313" key="2">
    <source>
        <dbReference type="EMBL" id="KAH3806350.1"/>
    </source>
</evidence>
<dbReference type="AlphaFoldDB" id="A0A9D4FWK4"/>